<evidence type="ECO:0000313" key="5">
    <source>
        <dbReference type="EMBL" id="SDV50382.1"/>
    </source>
</evidence>
<sequence>MPRFAANLSMMYNEHPFLDRFAAAARDGFKGVEFLFPYDFEAKELKRRLDDNGLTQALFNAPPGDWAGGERGLASLPGREAEFRDGIARALDYASVLGNRKIHVMAGMFGQSDDAERRARHRAVYLDNLRWAAAQAAAHGIMLVIEPINQRDMPGFFISRQDEGQAVCAEVGAPNLKVQFDCYHCQIVEGDVASKLRRDIAGVGHIQIAGVPERHEPDVGELNYPYLFDLIDMLGYDGWIGCEYRPRAGTSEGLGWLHSCLGRQGGQSA</sequence>
<gene>
    <name evidence="5" type="ORF">SAMN05216551_111148</name>
</gene>
<dbReference type="EMBL" id="FNLO01000011">
    <property type="protein sequence ID" value="SDV50382.1"/>
    <property type="molecule type" value="Genomic_DNA"/>
</dbReference>
<dbReference type="InterPro" id="IPR036237">
    <property type="entry name" value="Xyl_isomerase-like_sf"/>
</dbReference>
<dbReference type="PANTHER" id="PTHR43489:SF13">
    <property type="entry name" value="HYDROXYPYRUVATE ISOMERASE"/>
    <property type="match status" value="1"/>
</dbReference>
<dbReference type="PIRSF" id="PIRSF006241">
    <property type="entry name" value="HyI"/>
    <property type="match status" value="1"/>
</dbReference>
<feature type="domain" description="Xylose isomerase-like TIM barrel" evidence="4">
    <location>
        <begin position="21"/>
        <end position="259"/>
    </location>
</feature>
<evidence type="ECO:0000259" key="4">
    <source>
        <dbReference type="Pfam" id="PF01261"/>
    </source>
</evidence>
<dbReference type="Pfam" id="PF01261">
    <property type="entry name" value="AP_endonuc_2"/>
    <property type="match status" value="1"/>
</dbReference>
<feature type="active site" description="Proton donor/acceptor" evidence="3">
    <location>
        <position position="243"/>
    </location>
</feature>
<dbReference type="STRING" id="1770053.SAMN05216551_111148"/>
<dbReference type="GO" id="GO:0046487">
    <property type="term" value="P:glyoxylate metabolic process"/>
    <property type="evidence" value="ECO:0007669"/>
    <property type="project" value="TreeGrafter"/>
</dbReference>
<keyword evidence="5" id="KW-0670">Pyruvate</keyword>
<evidence type="ECO:0000313" key="6">
    <source>
        <dbReference type="Proteomes" id="UP000243719"/>
    </source>
</evidence>
<evidence type="ECO:0000256" key="2">
    <source>
        <dbReference type="PIRNR" id="PIRNR006241"/>
    </source>
</evidence>
<evidence type="ECO:0000256" key="1">
    <source>
        <dbReference type="ARBA" id="ARBA00023235"/>
    </source>
</evidence>
<dbReference type="FunFam" id="3.20.20.150:FF:000007">
    <property type="entry name" value="Hydroxypyruvate isomerase"/>
    <property type="match status" value="1"/>
</dbReference>
<name>A0A1H2PTF3_9BURK</name>
<dbReference type="InterPro" id="IPR053398">
    <property type="entry name" value="HPT_OtnI_isomerases"/>
</dbReference>
<proteinExistence type="inferred from homology"/>
<keyword evidence="6" id="KW-1185">Reference proteome</keyword>
<dbReference type="InterPro" id="IPR026040">
    <property type="entry name" value="HyI-like"/>
</dbReference>
<dbReference type="AlphaFoldDB" id="A0A1H2PTF3"/>
<dbReference type="InterPro" id="IPR050417">
    <property type="entry name" value="Sugar_Epim/Isomerase"/>
</dbReference>
<dbReference type="RefSeq" id="WP_091911287.1">
    <property type="nucleotide sequence ID" value="NZ_FNLO01000011.1"/>
</dbReference>
<protein>
    <submittedName>
        <fullName evidence="5">Hydroxypyruvate isomerase</fullName>
    </submittedName>
</protein>
<organism evidence="5 6">
    <name type="scientific">Chitinasiproducens palmae</name>
    <dbReference type="NCBI Taxonomy" id="1770053"/>
    <lineage>
        <taxon>Bacteria</taxon>
        <taxon>Pseudomonadati</taxon>
        <taxon>Pseudomonadota</taxon>
        <taxon>Betaproteobacteria</taxon>
        <taxon>Burkholderiales</taxon>
        <taxon>Burkholderiaceae</taxon>
        <taxon>Chitinasiproducens</taxon>
    </lineage>
</organism>
<comment type="similarity">
    <text evidence="2">Belongs to the hyi family.</text>
</comment>
<keyword evidence="1 2" id="KW-0413">Isomerase</keyword>
<accession>A0A1H2PTF3</accession>
<dbReference type="OrthoDB" id="9786584at2"/>
<dbReference type="PANTHER" id="PTHR43489">
    <property type="entry name" value="ISOMERASE"/>
    <property type="match status" value="1"/>
</dbReference>
<dbReference type="SUPFAM" id="SSF51658">
    <property type="entry name" value="Xylose isomerase-like"/>
    <property type="match status" value="1"/>
</dbReference>
<dbReference type="GO" id="GO:0008903">
    <property type="term" value="F:hydroxypyruvate isomerase activity"/>
    <property type="evidence" value="ECO:0007669"/>
    <property type="project" value="TreeGrafter"/>
</dbReference>
<evidence type="ECO:0000256" key="3">
    <source>
        <dbReference type="PIRSR" id="PIRSR006241-50"/>
    </source>
</evidence>
<reference evidence="6" key="1">
    <citation type="submission" date="2016-09" db="EMBL/GenBank/DDBJ databases">
        <authorList>
            <person name="Varghese N."/>
            <person name="Submissions S."/>
        </authorList>
    </citation>
    <scope>NUCLEOTIDE SEQUENCE [LARGE SCALE GENOMIC DNA]</scope>
    <source>
        <strain evidence="6">JS23</strain>
    </source>
</reference>
<feature type="active site" description="Proton donor/acceptor" evidence="3">
    <location>
        <position position="146"/>
    </location>
</feature>
<dbReference type="Gene3D" id="3.20.20.150">
    <property type="entry name" value="Divalent-metal-dependent TIM barrel enzymes"/>
    <property type="match status" value="1"/>
</dbReference>
<dbReference type="Proteomes" id="UP000243719">
    <property type="component" value="Unassembled WGS sequence"/>
</dbReference>
<dbReference type="NCBIfam" id="NF043033">
    <property type="entry name" value="OxoTetrIsom"/>
    <property type="match status" value="1"/>
</dbReference>
<dbReference type="InterPro" id="IPR013022">
    <property type="entry name" value="Xyl_isomerase-like_TIM-brl"/>
</dbReference>